<organism evidence="10 11">
    <name type="scientific">[Clostridium] ultunense Esp</name>
    <dbReference type="NCBI Taxonomy" id="1288971"/>
    <lineage>
        <taxon>Bacteria</taxon>
        <taxon>Bacillati</taxon>
        <taxon>Bacillota</taxon>
        <taxon>Tissierellia</taxon>
        <taxon>Tissierellales</taxon>
        <taxon>Tepidimicrobiaceae</taxon>
        <taxon>Schnuerera</taxon>
    </lineage>
</organism>
<dbReference type="Proteomes" id="UP000245423">
    <property type="component" value="Chromosome 1"/>
</dbReference>
<evidence type="ECO:0000256" key="9">
    <source>
        <dbReference type="NCBIfam" id="TIGR00152"/>
    </source>
</evidence>
<dbReference type="FunFam" id="3.40.50.300:FF:000991">
    <property type="entry name" value="Dephospho-CoA kinase"/>
    <property type="match status" value="1"/>
</dbReference>
<dbReference type="GO" id="GO:0015937">
    <property type="term" value="P:coenzyme A biosynthetic process"/>
    <property type="evidence" value="ECO:0007669"/>
    <property type="project" value="UniProtKB-UniRule"/>
</dbReference>
<dbReference type="HOGENOM" id="CLU_057180_0_0_9"/>
<dbReference type="AlphaFoldDB" id="M1ZIE5"/>
<dbReference type="UniPathway" id="UPA00241">
    <property type="reaction ID" value="UER00356"/>
</dbReference>
<dbReference type="Gene3D" id="3.40.50.300">
    <property type="entry name" value="P-loop containing nucleotide triphosphate hydrolases"/>
    <property type="match status" value="1"/>
</dbReference>
<dbReference type="PANTHER" id="PTHR10695">
    <property type="entry name" value="DEPHOSPHO-COA KINASE-RELATED"/>
    <property type="match status" value="1"/>
</dbReference>
<dbReference type="RefSeq" id="WP_005588739.1">
    <property type="nucleotide sequence ID" value="NZ_LT669839.1"/>
</dbReference>
<evidence type="ECO:0000256" key="8">
    <source>
        <dbReference type="HAMAP-Rule" id="MF_00376"/>
    </source>
</evidence>
<keyword evidence="2 8" id="KW-0963">Cytoplasm</keyword>
<keyword evidence="7 8" id="KW-0173">Coenzyme A biosynthesis</keyword>
<evidence type="ECO:0000256" key="1">
    <source>
        <dbReference type="ARBA" id="ARBA00009018"/>
    </source>
</evidence>
<evidence type="ECO:0000256" key="6">
    <source>
        <dbReference type="ARBA" id="ARBA00022840"/>
    </source>
</evidence>
<keyword evidence="4 8" id="KW-0547">Nucleotide-binding</keyword>
<sequence>MNQNKARIIGLTGGIATGKSTVSNIIKNLGYKVIDADKIAKNVVQIGKPAYKEIIDVFGKSILDAKNNINRKKLGSIIFKDRFMRMKLNNIVHPYVFEDIKELIDKYKEESIIFLDVPLLIEEMDEFINYGISFDEIWLVYVDETTQLDRLIKRDLISKEDAIKRIKAQMPIKLKREYATRIIDNGKDLKSLEETVEKIVFEVI</sequence>
<evidence type="ECO:0000256" key="7">
    <source>
        <dbReference type="ARBA" id="ARBA00022993"/>
    </source>
</evidence>
<reference evidence="10 11" key="1">
    <citation type="submission" date="2016-11" db="EMBL/GenBank/DDBJ databases">
        <authorList>
            <person name="Manzoor S."/>
        </authorList>
    </citation>
    <scope>NUCLEOTIDE SEQUENCE [LARGE SCALE GENOMIC DNA]</scope>
    <source>
        <strain evidence="10">Clostridium ultunense strain Esp</strain>
    </source>
</reference>
<keyword evidence="11" id="KW-1185">Reference proteome</keyword>
<evidence type="ECO:0000313" key="10">
    <source>
        <dbReference type="EMBL" id="SHD77964.1"/>
    </source>
</evidence>
<comment type="similarity">
    <text evidence="1 8">Belongs to the CoaE family.</text>
</comment>
<proteinExistence type="inferred from homology"/>
<dbReference type="EMBL" id="LT669839">
    <property type="protein sequence ID" value="SHD77964.1"/>
    <property type="molecule type" value="Genomic_DNA"/>
</dbReference>
<dbReference type="EC" id="2.7.1.24" evidence="8 9"/>
<dbReference type="PANTHER" id="PTHR10695:SF46">
    <property type="entry name" value="BIFUNCTIONAL COENZYME A SYNTHASE-RELATED"/>
    <property type="match status" value="1"/>
</dbReference>
<evidence type="ECO:0000256" key="2">
    <source>
        <dbReference type="ARBA" id="ARBA00022490"/>
    </source>
</evidence>
<gene>
    <name evidence="8 10" type="primary">coaE</name>
    <name evidence="10" type="ORF">CUESP1_2621</name>
</gene>
<dbReference type="InterPro" id="IPR001977">
    <property type="entry name" value="Depp_CoAkinase"/>
</dbReference>
<dbReference type="HAMAP" id="MF_00376">
    <property type="entry name" value="Dephospho_CoA_kinase"/>
    <property type="match status" value="1"/>
</dbReference>
<dbReference type="Pfam" id="PF01121">
    <property type="entry name" value="CoaE"/>
    <property type="match status" value="1"/>
</dbReference>
<dbReference type="InterPro" id="IPR027417">
    <property type="entry name" value="P-loop_NTPase"/>
</dbReference>
<dbReference type="GO" id="GO:0005524">
    <property type="term" value="F:ATP binding"/>
    <property type="evidence" value="ECO:0007669"/>
    <property type="project" value="UniProtKB-UniRule"/>
</dbReference>
<dbReference type="GO" id="GO:0004140">
    <property type="term" value="F:dephospho-CoA kinase activity"/>
    <property type="evidence" value="ECO:0007669"/>
    <property type="project" value="UniProtKB-UniRule"/>
</dbReference>
<feature type="binding site" evidence="8">
    <location>
        <begin position="16"/>
        <end position="21"/>
    </location>
    <ligand>
        <name>ATP</name>
        <dbReference type="ChEBI" id="CHEBI:30616"/>
    </ligand>
</feature>
<protein>
    <recommendedName>
        <fullName evidence="8 9">Dephospho-CoA kinase</fullName>
        <ecNumber evidence="8 9">2.7.1.24</ecNumber>
    </recommendedName>
    <alternativeName>
        <fullName evidence="8">Dephosphocoenzyme A kinase</fullName>
    </alternativeName>
</protein>
<accession>M1ZIE5</accession>
<dbReference type="SUPFAM" id="SSF52540">
    <property type="entry name" value="P-loop containing nucleoside triphosphate hydrolases"/>
    <property type="match status" value="1"/>
</dbReference>
<evidence type="ECO:0000256" key="5">
    <source>
        <dbReference type="ARBA" id="ARBA00022777"/>
    </source>
</evidence>
<comment type="function">
    <text evidence="8">Catalyzes the phosphorylation of the 3'-hydroxyl group of dephosphocoenzyme A to form coenzyme A.</text>
</comment>
<comment type="pathway">
    <text evidence="8">Cofactor biosynthesis; coenzyme A biosynthesis; CoA from (R)-pantothenate: step 5/5.</text>
</comment>
<evidence type="ECO:0000256" key="4">
    <source>
        <dbReference type="ARBA" id="ARBA00022741"/>
    </source>
</evidence>
<dbReference type="PROSITE" id="PS51219">
    <property type="entry name" value="DPCK"/>
    <property type="match status" value="1"/>
</dbReference>
<keyword evidence="3 8" id="KW-0808">Transferase</keyword>
<name>M1ZIE5_9FIRM</name>
<keyword evidence="6 8" id="KW-0067">ATP-binding</keyword>
<evidence type="ECO:0000256" key="3">
    <source>
        <dbReference type="ARBA" id="ARBA00022679"/>
    </source>
</evidence>
<dbReference type="GO" id="GO:0005737">
    <property type="term" value="C:cytoplasm"/>
    <property type="evidence" value="ECO:0007669"/>
    <property type="project" value="UniProtKB-SubCell"/>
</dbReference>
<keyword evidence="5 8" id="KW-0418">Kinase</keyword>
<comment type="catalytic activity">
    <reaction evidence="8">
        <text>3'-dephospho-CoA + ATP = ADP + CoA + H(+)</text>
        <dbReference type="Rhea" id="RHEA:18245"/>
        <dbReference type="ChEBI" id="CHEBI:15378"/>
        <dbReference type="ChEBI" id="CHEBI:30616"/>
        <dbReference type="ChEBI" id="CHEBI:57287"/>
        <dbReference type="ChEBI" id="CHEBI:57328"/>
        <dbReference type="ChEBI" id="CHEBI:456216"/>
        <dbReference type="EC" id="2.7.1.24"/>
    </reaction>
</comment>
<evidence type="ECO:0000313" key="11">
    <source>
        <dbReference type="Proteomes" id="UP000245423"/>
    </source>
</evidence>
<dbReference type="OrthoDB" id="9812943at2"/>
<comment type="subcellular location">
    <subcellularLocation>
        <location evidence="8">Cytoplasm</location>
    </subcellularLocation>
</comment>
<dbReference type="NCBIfam" id="TIGR00152">
    <property type="entry name" value="dephospho-CoA kinase"/>
    <property type="match status" value="1"/>
</dbReference>
<dbReference type="CDD" id="cd02022">
    <property type="entry name" value="DPCK"/>
    <property type="match status" value="1"/>
</dbReference>